<dbReference type="Proteomes" id="UP001519363">
    <property type="component" value="Unassembled WGS sequence"/>
</dbReference>
<feature type="transmembrane region" description="Helical" evidence="1">
    <location>
        <begin position="44"/>
        <end position="63"/>
    </location>
</feature>
<dbReference type="PANTHER" id="PTHR23542">
    <property type="match status" value="1"/>
</dbReference>
<feature type="transmembrane region" description="Helical" evidence="1">
    <location>
        <begin position="281"/>
        <end position="301"/>
    </location>
</feature>
<feature type="transmembrane region" description="Helical" evidence="1">
    <location>
        <begin position="343"/>
        <end position="366"/>
    </location>
</feature>
<keyword evidence="1" id="KW-1133">Transmembrane helix</keyword>
<feature type="transmembrane region" description="Helical" evidence="1">
    <location>
        <begin position="249"/>
        <end position="269"/>
    </location>
</feature>
<evidence type="ECO:0000313" key="3">
    <source>
        <dbReference type="Proteomes" id="UP001519363"/>
    </source>
</evidence>
<dbReference type="InterPro" id="IPR011701">
    <property type="entry name" value="MFS"/>
</dbReference>
<dbReference type="EMBL" id="JAGIOO010000001">
    <property type="protein sequence ID" value="MBP2476282.1"/>
    <property type="molecule type" value="Genomic_DNA"/>
</dbReference>
<name>A0ABS5AJ57_9PSEU</name>
<protein>
    <submittedName>
        <fullName evidence="2">MFS family permease</fullName>
    </submittedName>
</protein>
<keyword evidence="1" id="KW-0472">Membrane</keyword>
<evidence type="ECO:0000313" key="2">
    <source>
        <dbReference type="EMBL" id="MBP2476282.1"/>
    </source>
</evidence>
<keyword evidence="3" id="KW-1185">Reference proteome</keyword>
<feature type="transmembrane region" description="Helical" evidence="1">
    <location>
        <begin position="108"/>
        <end position="127"/>
    </location>
</feature>
<feature type="transmembrane region" description="Helical" evidence="1">
    <location>
        <begin position="218"/>
        <end position="243"/>
    </location>
</feature>
<sequence length="409" mass="41275">MLRPYRNLLAVPHLASLLTWSMLARVHATGLGIAVTFLVVEWTGSYGIAGLFIGAMAVGNGISGPWRGRAADREPASRLLTRTVLAYCGGLVVLLCLPGSWWPAGLVVMFLVGLCTPPAGPIGRSAYTRVASGEARSAAFAVEATGFELLFMLGPVAIAFVVGLVSPRAAIGVIALTALVCTLVFAAVLRRAGVDEPVCTAPAEPGARQTPVLAARGLGLALASSLFLVMAFGMLDLAVVAVGRELGSPTVAGVLIAVWAAGSLVGGLVSGGLRGQPRFALRTALVGVGMAALVPVLPPVLEPTSPVLIGLLLAVGGVFIAPTISAGNTRIGNLAPEGRTAEAFGWLATFTTTGNTIAAPIAGSLLDLYGPAAAAVGASVAMVVATVLAALSVRVVRTTRVSSSTADMG</sequence>
<dbReference type="RefSeq" id="WP_086782009.1">
    <property type="nucleotide sequence ID" value="NZ_JAGIOO010000001.1"/>
</dbReference>
<dbReference type="Pfam" id="PF07690">
    <property type="entry name" value="MFS_1"/>
    <property type="match status" value="2"/>
</dbReference>
<feature type="transmembrane region" description="Helical" evidence="1">
    <location>
        <begin position="84"/>
        <end position="102"/>
    </location>
</feature>
<feature type="transmembrane region" description="Helical" evidence="1">
    <location>
        <begin position="139"/>
        <end position="163"/>
    </location>
</feature>
<dbReference type="Gene3D" id="1.20.1250.20">
    <property type="entry name" value="MFS general substrate transporter like domains"/>
    <property type="match status" value="1"/>
</dbReference>
<feature type="transmembrane region" description="Helical" evidence="1">
    <location>
        <begin position="372"/>
        <end position="393"/>
    </location>
</feature>
<evidence type="ECO:0000256" key="1">
    <source>
        <dbReference type="SAM" id="Phobius"/>
    </source>
</evidence>
<reference evidence="2 3" key="1">
    <citation type="submission" date="2021-03" db="EMBL/GenBank/DDBJ databases">
        <title>Sequencing the genomes of 1000 actinobacteria strains.</title>
        <authorList>
            <person name="Klenk H.-P."/>
        </authorList>
    </citation>
    <scope>NUCLEOTIDE SEQUENCE [LARGE SCALE GENOMIC DNA]</scope>
    <source>
        <strain evidence="2 3">DSM 44580</strain>
    </source>
</reference>
<feature type="transmembrane region" description="Helical" evidence="1">
    <location>
        <begin position="307"/>
        <end position="331"/>
    </location>
</feature>
<gene>
    <name evidence="2" type="ORF">JOF53_005154</name>
</gene>
<comment type="caution">
    <text evidence="2">The sequence shown here is derived from an EMBL/GenBank/DDBJ whole genome shotgun (WGS) entry which is preliminary data.</text>
</comment>
<proteinExistence type="predicted"/>
<accession>A0ABS5AJ57</accession>
<feature type="transmembrane region" description="Helical" evidence="1">
    <location>
        <begin position="169"/>
        <end position="189"/>
    </location>
</feature>
<keyword evidence="1" id="KW-0812">Transmembrane</keyword>
<organism evidence="2 3">
    <name type="scientific">Crossiella equi</name>
    <dbReference type="NCBI Taxonomy" id="130796"/>
    <lineage>
        <taxon>Bacteria</taxon>
        <taxon>Bacillati</taxon>
        <taxon>Actinomycetota</taxon>
        <taxon>Actinomycetes</taxon>
        <taxon>Pseudonocardiales</taxon>
        <taxon>Pseudonocardiaceae</taxon>
        <taxon>Crossiella</taxon>
    </lineage>
</organism>
<dbReference type="PANTHER" id="PTHR23542:SF1">
    <property type="entry name" value="MAJOR FACILITATOR SUPERFAMILY (MFS) PROFILE DOMAIN-CONTAINING PROTEIN"/>
    <property type="match status" value="1"/>
</dbReference>
<dbReference type="InterPro" id="IPR036259">
    <property type="entry name" value="MFS_trans_sf"/>
</dbReference>
<dbReference type="SUPFAM" id="SSF103473">
    <property type="entry name" value="MFS general substrate transporter"/>
    <property type="match status" value="1"/>
</dbReference>